<dbReference type="EMBL" id="QANS01000002">
    <property type="protein sequence ID" value="PTU32282.1"/>
    <property type="molecule type" value="Genomic_DNA"/>
</dbReference>
<dbReference type="Pfam" id="PF02129">
    <property type="entry name" value="Peptidase_S15"/>
    <property type="match status" value="1"/>
</dbReference>
<proteinExistence type="predicted"/>
<dbReference type="GO" id="GO:0052689">
    <property type="term" value="F:carboxylic ester hydrolase activity"/>
    <property type="evidence" value="ECO:0007669"/>
    <property type="project" value="UniProtKB-ARBA"/>
</dbReference>
<dbReference type="InterPro" id="IPR000383">
    <property type="entry name" value="Xaa-Pro-like_dom"/>
</dbReference>
<organism evidence="3 4">
    <name type="scientific">Stenotrophobium rhamnosiphilum</name>
    <dbReference type="NCBI Taxonomy" id="2029166"/>
    <lineage>
        <taxon>Bacteria</taxon>
        <taxon>Pseudomonadati</taxon>
        <taxon>Pseudomonadota</taxon>
        <taxon>Gammaproteobacteria</taxon>
        <taxon>Nevskiales</taxon>
        <taxon>Nevskiaceae</taxon>
        <taxon>Stenotrophobium</taxon>
    </lineage>
</organism>
<dbReference type="InterPro" id="IPR050261">
    <property type="entry name" value="FrsA_esterase"/>
</dbReference>
<protein>
    <submittedName>
        <fullName evidence="3">Alpha/beta hydrolase</fullName>
    </submittedName>
</protein>
<dbReference type="OrthoDB" id="9805123at2"/>
<dbReference type="SUPFAM" id="SSF53474">
    <property type="entry name" value="alpha/beta-Hydrolases"/>
    <property type="match status" value="1"/>
</dbReference>
<keyword evidence="4" id="KW-1185">Reference proteome</keyword>
<feature type="domain" description="Xaa-Pro dipeptidyl-peptidase-like" evidence="2">
    <location>
        <begin position="17"/>
        <end position="161"/>
    </location>
</feature>
<evidence type="ECO:0000256" key="1">
    <source>
        <dbReference type="ARBA" id="ARBA00022801"/>
    </source>
</evidence>
<dbReference type="Proteomes" id="UP000244248">
    <property type="component" value="Unassembled WGS sequence"/>
</dbReference>
<accession>A0A2T5MI69</accession>
<dbReference type="RefSeq" id="WP_107939475.1">
    <property type="nucleotide sequence ID" value="NZ_QANS01000002.1"/>
</dbReference>
<reference evidence="3 4" key="1">
    <citation type="submission" date="2018-04" db="EMBL/GenBank/DDBJ databases">
        <title>Novel species isolated from glacier.</title>
        <authorList>
            <person name="Liu Q."/>
            <person name="Xin Y.-H."/>
        </authorList>
    </citation>
    <scope>NUCLEOTIDE SEQUENCE [LARGE SCALE GENOMIC DNA]</scope>
    <source>
        <strain evidence="3 4">GT1R17</strain>
    </source>
</reference>
<keyword evidence="1 3" id="KW-0378">Hydrolase</keyword>
<gene>
    <name evidence="3" type="ORF">CJD38_06415</name>
</gene>
<evidence type="ECO:0000313" key="4">
    <source>
        <dbReference type="Proteomes" id="UP000244248"/>
    </source>
</evidence>
<dbReference type="InterPro" id="IPR029058">
    <property type="entry name" value="AB_hydrolase_fold"/>
</dbReference>
<comment type="caution">
    <text evidence="3">The sequence shown here is derived from an EMBL/GenBank/DDBJ whole genome shotgun (WGS) entry which is preliminary data.</text>
</comment>
<sequence length="306" mass="32825">MGVRINEVSFESHSTGIRAGHYVPANDAMRSSRGVPCIVMGHGLGGTRTAGLDPFAQRFAEAGFHVLVFDYRGFGKSDGTPRQVVSVSMQLEDWASAIDFARRIPDVDGTRIATWGSSFSGSHAVASAVADGKIAAVSAQGAMMDGVASLFNLIRQCGVVAASKLTAYGIADAVRSGLGMGRVTMPVVGLPGETAALTTPDSKPGYLRITPPDWKNEISTSWALTLAMYRPNKMTPRLPCPALFCIATKDVVVPPSAMEDGARRAPDKVEVKRYDAGHFDIYVPPMFDQVSRDQTEFFVRVLKPIQ</sequence>
<dbReference type="PANTHER" id="PTHR22946">
    <property type="entry name" value="DIENELACTONE HYDROLASE DOMAIN-CONTAINING PROTEIN-RELATED"/>
    <property type="match status" value="1"/>
</dbReference>
<evidence type="ECO:0000313" key="3">
    <source>
        <dbReference type="EMBL" id="PTU32282.1"/>
    </source>
</evidence>
<dbReference type="Gene3D" id="1.10.10.800">
    <property type="match status" value="1"/>
</dbReference>
<dbReference type="Gene3D" id="3.40.50.1820">
    <property type="entry name" value="alpha/beta hydrolase"/>
    <property type="match status" value="1"/>
</dbReference>
<evidence type="ECO:0000259" key="2">
    <source>
        <dbReference type="Pfam" id="PF02129"/>
    </source>
</evidence>
<dbReference type="PANTHER" id="PTHR22946:SF9">
    <property type="entry name" value="POLYKETIDE TRANSFERASE AF380"/>
    <property type="match status" value="1"/>
</dbReference>
<dbReference type="AlphaFoldDB" id="A0A2T5MI69"/>
<name>A0A2T5MI69_9GAMM</name>